<evidence type="ECO:0000313" key="12">
    <source>
        <dbReference type="EMBL" id="KAF6212977.1"/>
    </source>
</evidence>
<dbReference type="EC" id="2.1.1.-" evidence="11"/>
<dbReference type="Gene3D" id="3.40.50.150">
    <property type="entry name" value="Vaccinia Virus protein VP39"/>
    <property type="match status" value="1"/>
</dbReference>
<comment type="caution">
    <text evidence="12">The sequence shown here is derived from an EMBL/GenBank/DDBJ whole genome shotgun (WGS) entry which is preliminary data.</text>
</comment>
<evidence type="ECO:0000256" key="9">
    <source>
        <dbReference type="ARBA" id="ARBA00023128"/>
    </source>
</evidence>
<gene>
    <name evidence="12" type="ORF">GE061_010690</name>
</gene>
<sequence length="412" mass="47460">MFKNLWRVAIVVPRRLATSAEATKPASSRTKRRSTVTQQIVDHFQTSEQFRAHYPYMNPDLLKRRHNVPIGINCMSESDAENIFSSIKGHLNPDIPIIELYPGLGLLTRRLLTLNPKKILAYESDAYFKSVMDSVASDNAELQVYKTHFLRIWSDDLKDKLDGGNRVAQLLPGIEKKEWEDEPAVQIIGVTAQPRYFQFFVNCIAFQCGIISYGRMELYMTVPPEIFWNINCNAASLPMIYSKYLLFNMFFDYELLCLVDEKSFVPWFKRGDRKIAFLKNLDVNRDKFCLMKAVPKRDLLKVIPPRLLTSLWFFTYQGTTTTRNKVIPYLEKWIPDCGPLFISKGLTVFTDFRDLTSNELLDIFVTFVSLPGFEDCPFQAALESFLNRTDDEGLDEEVDRATSGFGVPEPVE</sequence>
<dbReference type="InterPro" id="IPR001737">
    <property type="entry name" value="KsgA/Erm"/>
</dbReference>
<evidence type="ECO:0000256" key="7">
    <source>
        <dbReference type="ARBA" id="ARBA00022946"/>
    </source>
</evidence>
<protein>
    <recommendedName>
        <fullName evidence="11">rRNA adenine N(6)-methyltransferase</fullName>
        <ecNumber evidence="11">2.1.1.-</ecNumber>
    </recommendedName>
</protein>
<dbReference type="GO" id="GO:0006391">
    <property type="term" value="P:transcription initiation at mitochondrial promoter"/>
    <property type="evidence" value="ECO:0007669"/>
    <property type="project" value="TreeGrafter"/>
</dbReference>
<evidence type="ECO:0000256" key="6">
    <source>
        <dbReference type="ARBA" id="ARBA00022884"/>
    </source>
</evidence>
<keyword evidence="10" id="KW-0804">Transcription</keyword>
<accession>A0A6A4IPA2</accession>
<keyword evidence="13" id="KW-1185">Reference proteome</keyword>
<keyword evidence="2 11" id="KW-0698">rRNA processing</keyword>
<dbReference type="InterPro" id="IPR029063">
    <property type="entry name" value="SAM-dependent_MTases_sf"/>
</dbReference>
<keyword evidence="7" id="KW-0809">Transit peptide</keyword>
<proteinExistence type="inferred from homology"/>
<organism evidence="12 13">
    <name type="scientific">Apolygus lucorum</name>
    <name type="common">Small green plant bug</name>
    <name type="synonym">Lygocoris lucorum</name>
    <dbReference type="NCBI Taxonomy" id="248454"/>
    <lineage>
        <taxon>Eukaryota</taxon>
        <taxon>Metazoa</taxon>
        <taxon>Ecdysozoa</taxon>
        <taxon>Arthropoda</taxon>
        <taxon>Hexapoda</taxon>
        <taxon>Insecta</taxon>
        <taxon>Pterygota</taxon>
        <taxon>Neoptera</taxon>
        <taxon>Paraneoptera</taxon>
        <taxon>Hemiptera</taxon>
        <taxon>Heteroptera</taxon>
        <taxon>Panheteroptera</taxon>
        <taxon>Cimicomorpha</taxon>
        <taxon>Miridae</taxon>
        <taxon>Mirini</taxon>
        <taxon>Apolygus</taxon>
    </lineage>
</organism>
<evidence type="ECO:0000256" key="2">
    <source>
        <dbReference type="ARBA" id="ARBA00022552"/>
    </source>
</evidence>
<keyword evidence="6" id="KW-0694">RNA-binding</keyword>
<dbReference type="PANTHER" id="PTHR11727:SF13">
    <property type="entry name" value="DIMETHYLADENOSINE TRANSFERASE 2, MITOCHONDRIAL"/>
    <property type="match status" value="1"/>
</dbReference>
<dbReference type="EMBL" id="WIXP02000003">
    <property type="protein sequence ID" value="KAF6212977.1"/>
    <property type="molecule type" value="Genomic_DNA"/>
</dbReference>
<reference evidence="12" key="1">
    <citation type="journal article" date="2021" name="Mol. Ecol. Resour.">
        <title>Apolygus lucorum genome provides insights into omnivorousness and mesophyll feeding.</title>
        <authorList>
            <person name="Liu Y."/>
            <person name="Liu H."/>
            <person name="Wang H."/>
            <person name="Huang T."/>
            <person name="Liu B."/>
            <person name="Yang B."/>
            <person name="Yin L."/>
            <person name="Li B."/>
            <person name="Zhang Y."/>
            <person name="Zhang S."/>
            <person name="Jiang F."/>
            <person name="Zhang X."/>
            <person name="Ren Y."/>
            <person name="Wang B."/>
            <person name="Wang S."/>
            <person name="Lu Y."/>
            <person name="Wu K."/>
            <person name="Fan W."/>
            <person name="Wang G."/>
        </authorList>
    </citation>
    <scope>NUCLEOTIDE SEQUENCE</scope>
    <source>
        <strain evidence="12">12Hb</strain>
    </source>
</reference>
<comment type="subcellular location">
    <subcellularLocation>
        <location evidence="1">Mitochondrion</location>
    </subcellularLocation>
</comment>
<keyword evidence="3 11" id="KW-0489">Methyltransferase</keyword>
<evidence type="ECO:0000256" key="4">
    <source>
        <dbReference type="ARBA" id="ARBA00022679"/>
    </source>
</evidence>
<dbReference type="Pfam" id="PF00398">
    <property type="entry name" value="RrnaAD"/>
    <property type="match status" value="1"/>
</dbReference>
<evidence type="ECO:0000256" key="5">
    <source>
        <dbReference type="ARBA" id="ARBA00022691"/>
    </source>
</evidence>
<dbReference type="PIRSF" id="PIRSF027833">
    <property type="entry name" value="MtTFB2"/>
    <property type="match status" value="1"/>
</dbReference>
<dbReference type="AlphaFoldDB" id="A0A6A4IPA2"/>
<keyword evidence="9" id="KW-0496">Mitochondrion</keyword>
<dbReference type="GO" id="GO:0003723">
    <property type="term" value="F:RNA binding"/>
    <property type="evidence" value="ECO:0007669"/>
    <property type="project" value="UniProtKB-KW"/>
</dbReference>
<name>A0A6A4IPA2_APOLU</name>
<evidence type="ECO:0000256" key="1">
    <source>
        <dbReference type="ARBA" id="ARBA00004173"/>
    </source>
</evidence>
<keyword evidence="4 11" id="KW-0808">Transferase</keyword>
<evidence type="ECO:0000256" key="3">
    <source>
        <dbReference type="ARBA" id="ARBA00022603"/>
    </source>
</evidence>
<dbReference type="PANTHER" id="PTHR11727">
    <property type="entry name" value="DIMETHYLADENOSINE TRANSFERASE"/>
    <property type="match status" value="1"/>
</dbReference>
<keyword evidence="8" id="KW-0805">Transcription regulation</keyword>
<dbReference type="SUPFAM" id="SSF53335">
    <property type="entry name" value="S-adenosyl-L-methionine-dependent methyltransferases"/>
    <property type="match status" value="1"/>
</dbReference>
<dbReference type="GO" id="GO:0034246">
    <property type="term" value="F:mitochondrial transcription factor activity"/>
    <property type="evidence" value="ECO:0007669"/>
    <property type="project" value="TreeGrafter"/>
</dbReference>
<dbReference type="GO" id="GO:0000179">
    <property type="term" value="F:rRNA (adenine-N6,N6-)-dimethyltransferase activity"/>
    <property type="evidence" value="ECO:0007669"/>
    <property type="project" value="TreeGrafter"/>
</dbReference>
<dbReference type="Proteomes" id="UP000466442">
    <property type="component" value="Unassembled WGS sequence"/>
</dbReference>
<keyword evidence="5 11" id="KW-0949">S-adenosyl-L-methionine</keyword>
<evidence type="ECO:0000256" key="11">
    <source>
        <dbReference type="RuleBase" id="RU362106"/>
    </source>
</evidence>
<evidence type="ECO:0000256" key="8">
    <source>
        <dbReference type="ARBA" id="ARBA00023015"/>
    </source>
</evidence>
<evidence type="ECO:0000313" key="13">
    <source>
        <dbReference type="Proteomes" id="UP000466442"/>
    </source>
</evidence>
<evidence type="ECO:0000256" key="10">
    <source>
        <dbReference type="ARBA" id="ARBA00023163"/>
    </source>
</evidence>
<comment type="similarity">
    <text evidence="11">Belongs to the class I-like SAM-binding methyltransferase superfamily. rRNA adenine N(6)-methyltransferase family.</text>
</comment>
<dbReference type="OrthoDB" id="9895503at2759"/>
<dbReference type="GO" id="GO:0005759">
    <property type="term" value="C:mitochondrial matrix"/>
    <property type="evidence" value="ECO:0007669"/>
    <property type="project" value="TreeGrafter"/>
</dbReference>